<protein>
    <submittedName>
        <fullName evidence="2">Uncharacterized protein</fullName>
    </submittedName>
</protein>
<dbReference type="EMBL" id="CAUEEQ010034058">
    <property type="protein sequence ID" value="CAJ0951915.1"/>
    <property type="molecule type" value="Genomic_DNA"/>
</dbReference>
<sequence>MALKETFFPSWQACGLCWYEKSSVAKKVRKDQNCRFSGGRSSENASLDFEEEDREDADRWEGAGGYISVIKMHFGMNLPAGRFGGRTAHAPAILQDGCAQGEDGRTDTGTPAKYCKKKAPEAVQALLPEETSACVLRSAEEIAVSLAVEKGCTWLNTNIAALIRREVKATFNHMVKLHSAIPSLEGLDVKRGCREGCEHKVTRPSKLLTEIKEILCIALGPRNKTEGVEITELKRFINCLSETLNCRKYLTTTTEHNLAKCTVEMASLIVSDQIPLLGYTTSEEDLVQQQSRKLEETRSVLTSLLTVWGNDFRVPVPVQLIFSLKTITNNRHVQTCKDKEAPKRSAAVPKRKTNRCPLCSNKLPDGHSKKLCDGCMSGLLKEEQSSFLDSIKTIIREEVQSTVSALMPVESPRPKRPRWEQDPISDSVEGECSSAILPEEIKISVLF</sequence>
<keyword evidence="3" id="KW-1185">Reference proteome</keyword>
<accession>A0ABN9LVJ9</accession>
<dbReference type="InterPro" id="IPR040031">
    <property type="entry name" value="Codanin-1"/>
</dbReference>
<dbReference type="PANTHER" id="PTHR28678">
    <property type="entry name" value="CODANIN-1"/>
    <property type="match status" value="1"/>
</dbReference>
<evidence type="ECO:0000256" key="1">
    <source>
        <dbReference type="SAM" id="MobiDB-lite"/>
    </source>
</evidence>
<dbReference type="Proteomes" id="UP001176940">
    <property type="component" value="Unassembled WGS sequence"/>
</dbReference>
<dbReference type="PANTHER" id="PTHR28678:SF1">
    <property type="entry name" value="CODANIN-1"/>
    <property type="match status" value="1"/>
</dbReference>
<proteinExistence type="predicted"/>
<organism evidence="2 3">
    <name type="scientific">Ranitomeya imitator</name>
    <name type="common">mimic poison frog</name>
    <dbReference type="NCBI Taxonomy" id="111125"/>
    <lineage>
        <taxon>Eukaryota</taxon>
        <taxon>Metazoa</taxon>
        <taxon>Chordata</taxon>
        <taxon>Craniata</taxon>
        <taxon>Vertebrata</taxon>
        <taxon>Euteleostomi</taxon>
        <taxon>Amphibia</taxon>
        <taxon>Batrachia</taxon>
        <taxon>Anura</taxon>
        <taxon>Neobatrachia</taxon>
        <taxon>Hyloidea</taxon>
        <taxon>Dendrobatidae</taxon>
        <taxon>Dendrobatinae</taxon>
        <taxon>Ranitomeya</taxon>
    </lineage>
</organism>
<feature type="region of interest" description="Disordered" evidence="1">
    <location>
        <begin position="35"/>
        <end position="56"/>
    </location>
</feature>
<reference evidence="2" key="1">
    <citation type="submission" date="2023-07" db="EMBL/GenBank/DDBJ databases">
        <authorList>
            <person name="Stuckert A."/>
        </authorList>
    </citation>
    <scope>NUCLEOTIDE SEQUENCE</scope>
</reference>
<comment type="caution">
    <text evidence="2">The sequence shown here is derived from an EMBL/GenBank/DDBJ whole genome shotgun (WGS) entry which is preliminary data.</text>
</comment>
<gene>
    <name evidence="2" type="ORF">RIMI_LOCUS13655156</name>
</gene>
<evidence type="ECO:0000313" key="2">
    <source>
        <dbReference type="EMBL" id="CAJ0951915.1"/>
    </source>
</evidence>
<evidence type="ECO:0000313" key="3">
    <source>
        <dbReference type="Proteomes" id="UP001176940"/>
    </source>
</evidence>
<name>A0ABN9LVJ9_9NEOB</name>